<dbReference type="Gene3D" id="3.20.20.150">
    <property type="entry name" value="Divalent-metal-dependent TIM barrel enzymes"/>
    <property type="match status" value="1"/>
</dbReference>
<organism evidence="2 3">
    <name type="scientific">Postechiella marina</name>
    <dbReference type="NCBI Taxonomy" id="943941"/>
    <lineage>
        <taxon>Bacteria</taxon>
        <taxon>Pseudomonadati</taxon>
        <taxon>Bacteroidota</taxon>
        <taxon>Flavobacteriia</taxon>
        <taxon>Flavobacteriales</taxon>
        <taxon>Flavobacteriaceae</taxon>
        <taxon>Postechiella</taxon>
    </lineage>
</organism>
<name>A0ABP8C258_9FLAO</name>
<dbReference type="EMBL" id="BAABCA010000001">
    <property type="protein sequence ID" value="GAA4232398.1"/>
    <property type="molecule type" value="Genomic_DNA"/>
</dbReference>
<evidence type="ECO:0000259" key="1">
    <source>
        <dbReference type="Pfam" id="PF01261"/>
    </source>
</evidence>
<comment type="caution">
    <text evidence="2">The sequence shown here is derived from an EMBL/GenBank/DDBJ whole genome shotgun (WGS) entry which is preliminary data.</text>
</comment>
<gene>
    <name evidence="2" type="ORF">GCM10022291_07170</name>
</gene>
<dbReference type="InterPro" id="IPR013022">
    <property type="entry name" value="Xyl_isomerase-like_TIM-brl"/>
</dbReference>
<dbReference type="RefSeq" id="WP_344786693.1">
    <property type="nucleotide sequence ID" value="NZ_BAABCA010000001.1"/>
</dbReference>
<evidence type="ECO:0000313" key="2">
    <source>
        <dbReference type="EMBL" id="GAA4232398.1"/>
    </source>
</evidence>
<dbReference type="InterPro" id="IPR050312">
    <property type="entry name" value="IolE/XylAMocC-like"/>
</dbReference>
<dbReference type="Pfam" id="PF01261">
    <property type="entry name" value="AP_endonuc_2"/>
    <property type="match status" value="1"/>
</dbReference>
<dbReference type="SUPFAM" id="SSF51658">
    <property type="entry name" value="Xylose isomerase-like"/>
    <property type="match status" value="1"/>
</dbReference>
<dbReference type="PANTHER" id="PTHR12110:SF21">
    <property type="entry name" value="XYLOSE ISOMERASE-LIKE TIM BARREL DOMAIN-CONTAINING PROTEIN"/>
    <property type="match status" value="1"/>
</dbReference>
<reference evidence="3" key="1">
    <citation type="journal article" date="2019" name="Int. J. Syst. Evol. Microbiol.">
        <title>The Global Catalogue of Microorganisms (GCM) 10K type strain sequencing project: providing services to taxonomists for standard genome sequencing and annotation.</title>
        <authorList>
            <consortium name="The Broad Institute Genomics Platform"/>
            <consortium name="The Broad Institute Genome Sequencing Center for Infectious Disease"/>
            <person name="Wu L."/>
            <person name="Ma J."/>
        </authorList>
    </citation>
    <scope>NUCLEOTIDE SEQUENCE [LARGE SCALE GENOMIC DNA]</scope>
    <source>
        <strain evidence="3">JCM 17630</strain>
    </source>
</reference>
<accession>A0ABP8C258</accession>
<dbReference type="Proteomes" id="UP001501496">
    <property type="component" value="Unassembled WGS sequence"/>
</dbReference>
<evidence type="ECO:0000313" key="3">
    <source>
        <dbReference type="Proteomes" id="UP001501496"/>
    </source>
</evidence>
<proteinExistence type="predicted"/>
<keyword evidence="3" id="KW-1185">Reference proteome</keyword>
<dbReference type="InterPro" id="IPR036237">
    <property type="entry name" value="Xyl_isomerase-like_sf"/>
</dbReference>
<protein>
    <recommendedName>
        <fullName evidence="1">Xylose isomerase-like TIM barrel domain-containing protein</fullName>
    </recommendedName>
</protein>
<dbReference type="PANTHER" id="PTHR12110">
    <property type="entry name" value="HYDROXYPYRUVATE ISOMERASE"/>
    <property type="match status" value="1"/>
</dbReference>
<sequence length="282" mass="31996">MNNVTLGAPLFEDYKSPEQWVSILKRLKYKAAYCPLEIGAKAKDIESYKIAAQDNNIIIAEVGAWSNPISINDKERADAIDKNIKSLELAERIEANCCVNISGTKHPEKWAAPHKDNLTSETFDLIVETTQKIIDAVNPKYTYYTLEAMPWAYPNSINSYLKLIKAIDRKHFAVHLDPVNLISSPEIYFSNGTFIKKCFKKLGPYIKSCHAKDILLKDNCDLPQFIECQPGLGKLNYSSFLKELSKLNNIPLLFEHLKTAEQYKNATNYVRSIGKINNIVFS</sequence>
<feature type="domain" description="Xylose isomerase-like TIM barrel" evidence="1">
    <location>
        <begin position="41"/>
        <end position="270"/>
    </location>
</feature>